<feature type="transmembrane region" description="Helical" evidence="1">
    <location>
        <begin position="57"/>
        <end position="80"/>
    </location>
</feature>
<accession>A0A6C0D3U1</accession>
<keyword evidence="1" id="KW-1133">Transmembrane helix</keyword>
<dbReference type="AlphaFoldDB" id="A0A6C0D3U1"/>
<keyword evidence="1" id="KW-0812">Transmembrane</keyword>
<feature type="transmembrane region" description="Helical" evidence="1">
    <location>
        <begin position="12"/>
        <end position="29"/>
    </location>
</feature>
<reference evidence="2" key="1">
    <citation type="journal article" date="2020" name="Nature">
        <title>Giant virus diversity and host interactions through global metagenomics.</title>
        <authorList>
            <person name="Schulz F."/>
            <person name="Roux S."/>
            <person name="Paez-Espino D."/>
            <person name="Jungbluth S."/>
            <person name="Walsh D.A."/>
            <person name="Denef V.J."/>
            <person name="McMahon K.D."/>
            <person name="Konstantinidis K.T."/>
            <person name="Eloe-Fadrosh E.A."/>
            <person name="Kyrpides N.C."/>
            <person name="Woyke T."/>
        </authorList>
    </citation>
    <scope>NUCLEOTIDE SEQUENCE</scope>
    <source>
        <strain evidence="2">GVMAG-M-3300023174-107</strain>
    </source>
</reference>
<keyword evidence="1" id="KW-0472">Membrane</keyword>
<protein>
    <submittedName>
        <fullName evidence="2">Uncharacterized protein</fullName>
    </submittedName>
</protein>
<dbReference type="EMBL" id="MN739522">
    <property type="protein sequence ID" value="QHT10579.1"/>
    <property type="molecule type" value="Genomic_DNA"/>
</dbReference>
<sequence>MNIFKLLNVDIKFLIIALYICLFLIIVYFKPSFVYDEKNDCFRQFGVGYKNTTFLPLWLLSILLAIFSYFIVVYIAHMVFNTFFIKG</sequence>
<proteinExistence type="predicted"/>
<evidence type="ECO:0000256" key="1">
    <source>
        <dbReference type="SAM" id="Phobius"/>
    </source>
</evidence>
<evidence type="ECO:0000313" key="2">
    <source>
        <dbReference type="EMBL" id="QHT10579.1"/>
    </source>
</evidence>
<organism evidence="2">
    <name type="scientific">viral metagenome</name>
    <dbReference type="NCBI Taxonomy" id="1070528"/>
    <lineage>
        <taxon>unclassified sequences</taxon>
        <taxon>metagenomes</taxon>
        <taxon>organismal metagenomes</taxon>
    </lineage>
</organism>
<name>A0A6C0D3U1_9ZZZZ</name>